<dbReference type="EMBL" id="PDKW01000043">
    <property type="protein sequence ID" value="PGH54391.1"/>
    <property type="molecule type" value="Genomic_DNA"/>
</dbReference>
<dbReference type="InterPro" id="IPR004358">
    <property type="entry name" value="Sig_transdc_His_kin-like_C"/>
</dbReference>
<dbReference type="Gene3D" id="1.10.287.130">
    <property type="match status" value="1"/>
</dbReference>
<evidence type="ECO:0000313" key="11">
    <source>
        <dbReference type="Proteomes" id="UP000225379"/>
    </source>
</evidence>
<dbReference type="GO" id="GO:0000155">
    <property type="term" value="F:phosphorelay sensor kinase activity"/>
    <property type="evidence" value="ECO:0007669"/>
    <property type="project" value="InterPro"/>
</dbReference>
<dbReference type="GO" id="GO:0009927">
    <property type="term" value="F:histidine phosphotransfer kinase activity"/>
    <property type="evidence" value="ECO:0007669"/>
    <property type="project" value="TreeGrafter"/>
</dbReference>
<dbReference type="PROSITE" id="PS50109">
    <property type="entry name" value="HIS_KIN"/>
    <property type="match status" value="1"/>
</dbReference>
<dbReference type="PRINTS" id="PR00344">
    <property type="entry name" value="BCTRLSENSOR"/>
</dbReference>
<evidence type="ECO:0000256" key="3">
    <source>
        <dbReference type="ARBA" id="ARBA00022553"/>
    </source>
</evidence>
<feature type="domain" description="Response regulatory" evidence="9">
    <location>
        <begin position="398"/>
        <end position="515"/>
    </location>
</feature>
<dbReference type="OrthoDB" id="7267626at2"/>
<keyword evidence="4" id="KW-0808">Transferase</keyword>
<feature type="domain" description="Histidine kinase" evidence="8">
    <location>
        <begin position="151"/>
        <end position="364"/>
    </location>
</feature>
<comment type="catalytic activity">
    <reaction evidence="1">
        <text>ATP + protein L-histidine = ADP + protein N-phospho-L-histidine.</text>
        <dbReference type="EC" id="2.7.13.3"/>
    </reaction>
</comment>
<evidence type="ECO:0000256" key="2">
    <source>
        <dbReference type="ARBA" id="ARBA00012438"/>
    </source>
</evidence>
<accession>A0A2B8B8Z6</accession>
<dbReference type="PANTHER" id="PTHR43047:SF9">
    <property type="entry name" value="HISTIDINE KINASE"/>
    <property type="match status" value="1"/>
</dbReference>
<evidence type="ECO:0000313" key="10">
    <source>
        <dbReference type="EMBL" id="PGH54391.1"/>
    </source>
</evidence>
<dbReference type="Pfam" id="PF08448">
    <property type="entry name" value="PAS_4"/>
    <property type="match status" value="1"/>
</dbReference>
<gene>
    <name evidence="10" type="ORF">CRT60_31880</name>
</gene>
<organism evidence="10 11">
    <name type="scientific">Azospirillum palustre</name>
    <dbReference type="NCBI Taxonomy" id="2044885"/>
    <lineage>
        <taxon>Bacteria</taxon>
        <taxon>Pseudomonadati</taxon>
        <taxon>Pseudomonadota</taxon>
        <taxon>Alphaproteobacteria</taxon>
        <taxon>Rhodospirillales</taxon>
        <taxon>Azospirillaceae</taxon>
        <taxon>Azospirillum</taxon>
    </lineage>
</organism>
<name>A0A2B8B8Z6_9PROT</name>
<dbReference type="SMART" id="SM00388">
    <property type="entry name" value="HisKA"/>
    <property type="match status" value="1"/>
</dbReference>
<dbReference type="SMART" id="SM00091">
    <property type="entry name" value="PAS"/>
    <property type="match status" value="1"/>
</dbReference>
<feature type="region of interest" description="Disordered" evidence="7">
    <location>
        <begin position="362"/>
        <end position="389"/>
    </location>
</feature>
<dbReference type="Pfam" id="PF02518">
    <property type="entry name" value="HATPase_c"/>
    <property type="match status" value="1"/>
</dbReference>
<dbReference type="SMART" id="SM00448">
    <property type="entry name" value="REC"/>
    <property type="match status" value="1"/>
</dbReference>
<evidence type="ECO:0000259" key="8">
    <source>
        <dbReference type="PROSITE" id="PS50109"/>
    </source>
</evidence>
<keyword evidence="3 6" id="KW-0597">Phosphoprotein</keyword>
<dbReference type="InterPro" id="IPR003661">
    <property type="entry name" value="HisK_dim/P_dom"/>
</dbReference>
<evidence type="ECO:0000256" key="7">
    <source>
        <dbReference type="SAM" id="MobiDB-lite"/>
    </source>
</evidence>
<dbReference type="EC" id="2.7.13.3" evidence="2"/>
<dbReference type="Gene3D" id="3.40.50.2300">
    <property type="match status" value="1"/>
</dbReference>
<dbReference type="InterPro" id="IPR036890">
    <property type="entry name" value="HATPase_C_sf"/>
</dbReference>
<dbReference type="PROSITE" id="PS50110">
    <property type="entry name" value="RESPONSE_REGULATORY"/>
    <property type="match status" value="1"/>
</dbReference>
<dbReference type="InterPro" id="IPR035965">
    <property type="entry name" value="PAS-like_dom_sf"/>
</dbReference>
<dbReference type="SUPFAM" id="SSF55785">
    <property type="entry name" value="PYP-like sensor domain (PAS domain)"/>
    <property type="match status" value="1"/>
</dbReference>
<evidence type="ECO:0000256" key="5">
    <source>
        <dbReference type="ARBA" id="ARBA00022777"/>
    </source>
</evidence>
<dbReference type="SUPFAM" id="SSF52172">
    <property type="entry name" value="CheY-like"/>
    <property type="match status" value="1"/>
</dbReference>
<dbReference type="InterPro" id="IPR003594">
    <property type="entry name" value="HATPase_dom"/>
</dbReference>
<comment type="caution">
    <text evidence="10">The sequence shown here is derived from an EMBL/GenBank/DDBJ whole genome shotgun (WGS) entry which is preliminary data.</text>
</comment>
<dbReference type="InterPro" id="IPR013656">
    <property type="entry name" value="PAS_4"/>
</dbReference>
<dbReference type="PANTHER" id="PTHR43047">
    <property type="entry name" value="TWO-COMPONENT HISTIDINE PROTEIN KINASE"/>
    <property type="match status" value="1"/>
</dbReference>
<proteinExistence type="predicted"/>
<dbReference type="InterPro" id="IPR000014">
    <property type="entry name" value="PAS"/>
</dbReference>
<evidence type="ECO:0000256" key="6">
    <source>
        <dbReference type="PROSITE-ProRule" id="PRU00169"/>
    </source>
</evidence>
<dbReference type="InterPro" id="IPR001789">
    <property type="entry name" value="Sig_transdc_resp-reg_receiver"/>
</dbReference>
<dbReference type="SUPFAM" id="SSF55874">
    <property type="entry name" value="ATPase domain of HSP90 chaperone/DNA topoisomerase II/histidine kinase"/>
    <property type="match status" value="1"/>
</dbReference>
<dbReference type="InterPro" id="IPR036097">
    <property type="entry name" value="HisK_dim/P_sf"/>
</dbReference>
<dbReference type="AlphaFoldDB" id="A0A2B8B8Z6"/>
<dbReference type="Gene3D" id="3.30.565.10">
    <property type="entry name" value="Histidine kinase-like ATPase, C-terminal domain"/>
    <property type="match status" value="1"/>
</dbReference>
<evidence type="ECO:0000259" key="9">
    <source>
        <dbReference type="PROSITE" id="PS50110"/>
    </source>
</evidence>
<dbReference type="SMART" id="SM00387">
    <property type="entry name" value="HATPase_c"/>
    <property type="match status" value="1"/>
</dbReference>
<dbReference type="InterPro" id="IPR011006">
    <property type="entry name" value="CheY-like_superfamily"/>
</dbReference>
<keyword evidence="5 10" id="KW-0418">Kinase</keyword>
<feature type="modified residue" description="4-aspartylphosphate" evidence="6">
    <location>
        <position position="449"/>
    </location>
</feature>
<sequence length="535" mass="56036">MPLIPGKTPTREDWLDALLSANGSPQALLGEDGRVLVANPAFAALIGHAPGGVEGLSLAEAGLPAETAEGLDGLRRRVMATGTPASTTGPLPGFPCMLALTPVPDADGRTGAVALVADAGAAALAEARAEAAQARADAERARTAKGKFLSAASHDLRQPFQAMHLFHHLLSGRLTDPASIELANKLEQAILGGEALLRALLEVSALEAGLVTAKPETFPVDELFAKMLEEFGPEAEAKGLRLNIHPFDAHITSDPALMERLLRPIMANALRYTLKGGVLLAARRRGEFLRIEVWDTGVGIDPSNHAVIFEDFHQLGNPGRDRKQGLGLGLAIVRRLGQVLGHPVTVRSRLGKGSVFAVEVPLAGNDGDRSGDDSGDSEPEPAAGQSSFAAATPMETRTVLVIEDDAVQLEGIGLLLRGWGYAVIPARGIDEACAGLEGGAAAPDLVLSDLRLSGPETGIDAIQAVRARCGRRVPGVIVTGDTDPDRLRSVDRSGFPLVHKPCDPTALRRLLSRSLMAGRAGALPSVRRPDAVCPR</sequence>
<dbReference type="CDD" id="cd00156">
    <property type="entry name" value="REC"/>
    <property type="match status" value="1"/>
</dbReference>
<evidence type="ECO:0000256" key="4">
    <source>
        <dbReference type="ARBA" id="ARBA00022679"/>
    </source>
</evidence>
<dbReference type="Pfam" id="PF00072">
    <property type="entry name" value="Response_reg"/>
    <property type="match status" value="1"/>
</dbReference>
<reference evidence="11" key="1">
    <citation type="submission" date="2017-10" db="EMBL/GenBank/DDBJ databases">
        <authorList>
            <person name="Kravchenko I.K."/>
            <person name="Grouzdev D.S."/>
        </authorList>
    </citation>
    <scope>NUCLEOTIDE SEQUENCE [LARGE SCALE GENOMIC DNA]</scope>
    <source>
        <strain evidence="11">B2</strain>
    </source>
</reference>
<dbReference type="RefSeq" id="WP_098740426.1">
    <property type="nucleotide sequence ID" value="NZ_PDKW01000043.1"/>
</dbReference>
<dbReference type="SUPFAM" id="SSF47384">
    <property type="entry name" value="Homodimeric domain of signal transducing histidine kinase"/>
    <property type="match status" value="1"/>
</dbReference>
<dbReference type="InterPro" id="IPR005467">
    <property type="entry name" value="His_kinase_dom"/>
</dbReference>
<dbReference type="GO" id="GO:0005886">
    <property type="term" value="C:plasma membrane"/>
    <property type="evidence" value="ECO:0007669"/>
    <property type="project" value="TreeGrafter"/>
</dbReference>
<dbReference type="CDD" id="cd00082">
    <property type="entry name" value="HisKA"/>
    <property type="match status" value="1"/>
</dbReference>
<protein>
    <recommendedName>
        <fullName evidence="2">histidine kinase</fullName>
        <ecNumber evidence="2">2.7.13.3</ecNumber>
    </recommendedName>
</protein>
<keyword evidence="11" id="KW-1185">Reference proteome</keyword>
<evidence type="ECO:0000256" key="1">
    <source>
        <dbReference type="ARBA" id="ARBA00000085"/>
    </source>
</evidence>
<dbReference type="Proteomes" id="UP000225379">
    <property type="component" value="Unassembled WGS sequence"/>
</dbReference>
<dbReference type="Gene3D" id="3.30.450.20">
    <property type="entry name" value="PAS domain"/>
    <property type="match status" value="1"/>
</dbReference>
<dbReference type="FunFam" id="3.30.565.10:FF:000049">
    <property type="entry name" value="Two-component sensor histidine kinase"/>
    <property type="match status" value="1"/>
</dbReference>